<proteinExistence type="predicted"/>
<evidence type="ECO:0000313" key="2">
    <source>
        <dbReference type="Proteomes" id="UP001501411"/>
    </source>
</evidence>
<keyword evidence="2" id="KW-1185">Reference proteome</keyword>
<sequence length="279" mass="32620">MKYSLHKIIDDVSQYEIKIVNEASGSLDEALKMISYLQEVLIALKASVVKEGFDSEWEEINFFRNVKPGVLGKLIYYNKVYRIECACPLGSEKIYRNYFSNQIKELKQEFEENIFNSEFYRYYRSGRNDRDQTFFRLGNINLYDGLNSFVFEIDHHFSTYYDYKVARIIANDLLQNYLHLKIDSIEDSNFKDEEATKDIFWTSSKNALVELIYAMYASGAVSHGKVGIRKLSMIAQIVFSVSLGDLHHAFHRMKTRAGSRTAFLDHLKISLEEYMDKDL</sequence>
<organism evidence="1 2">
    <name type="scientific">Olivibacter ginsenosidimutans</name>
    <dbReference type="NCBI Taxonomy" id="1176537"/>
    <lineage>
        <taxon>Bacteria</taxon>
        <taxon>Pseudomonadati</taxon>
        <taxon>Bacteroidota</taxon>
        <taxon>Sphingobacteriia</taxon>
        <taxon>Sphingobacteriales</taxon>
        <taxon>Sphingobacteriaceae</taxon>
        <taxon>Olivibacter</taxon>
    </lineage>
</organism>
<dbReference type="Proteomes" id="UP001501411">
    <property type="component" value="Unassembled WGS sequence"/>
</dbReference>
<dbReference type="Pfam" id="PF09357">
    <property type="entry name" value="RteC"/>
    <property type="match status" value="1"/>
</dbReference>
<name>A0ABP9BYZ9_9SPHI</name>
<protein>
    <submittedName>
        <fullName evidence="1">RteC domain-containing protein</fullName>
    </submittedName>
</protein>
<gene>
    <name evidence="1" type="ORF">GCM10023231_34470</name>
</gene>
<dbReference type="RefSeq" id="WP_345233655.1">
    <property type="nucleotide sequence ID" value="NZ_BAABIQ010000042.1"/>
</dbReference>
<dbReference type="InterPro" id="IPR018534">
    <property type="entry name" value="Tet_reg_excision_RteC"/>
</dbReference>
<reference evidence="2" key="1">
    <citation type="journal article" date="2019" name="Int. J. Syst. Evol. Microbiol.">
        <title>The Global Catalogue of Microorganisms (GCM) 10K type strain sequencing project: providing services to taxonomists for standard genome sequencing and annotation.</title>
        <authorList>
            <consortium name="The Broad Institute Genomics Platform"/>
            <consortium name="The Broad Institute Genome Sequencing Center for Infectious Disease"/>
            <person name="Wu L."/>
            <person name="Ma J."/>
        </authorList>
    </citation>
    <scope>NUCLEOTIDE SEQUENCE [LARGE SCALE GENOMIC DNA]</scope>
    <source>
        <strain evidence="2">JCM 18200</strain>
    </source>
</reference>
<comment type="caution">
    <text evidence="1">The sequence shown here is derived from an EMBL/GenBank/DDBJ whole genome shotgun (WGS) entry which is preliminary data.</text>
</comment>
<evidence type="ECO:0000313" key="1">
    <source>
        <dbReference type="EMBL" id="GAA4802597.1"/>
    </source>
</evidence>
<accession>A0ABP9BYZ9</accession>
<dbReference type="EMBL" id="BAABIQ010000042">
    <property type="protein sequence ID" value="GAA4802597.1"/>
    <property type="molecule type" value="Genomic_DNA"/>
</dbReference>